<dbReference type="GO" id="GO:0006231">
    <property type="term" value="P:dTMP biosynthetic process"/>
    <property type="evidence" value="ECO:0007669"/>
    <property type="project" value="InterPro"/>
</dbReference>
<evidence type="ECO:0000313" key="1">
    <source>
        <dbReference type="EMBL" id="MCA9377095.1"/>
    </source>
</evidence>
<keyword evidence="1" id="KW-0489">Methyltransferase</keyword>
<dbReference type="EC" id="2.1.1.148" evidence="1"/>
<sequence length="536" mass="61976">MAVQYRYDHQLQIAGIQNDSGWHRMNVLTLLQSPGNKQPSVSAYLGARYSRSADSVYDIAAEVMRKGTDAASRLESIFHGYGHKSVGDMADVFICFENVPMITAMRLFNTNLVIAGQERSTRFQNFEDPQFIDLPLDIDVSPELREEYGAIIHEWMKHYREMLPSTQDALGEFFEVDREDPKQASVLMARTFDTVRYFLPLGLQTSLGYVMSARSWSELISRLRGSNQRIDLELGEMLYELLVSNDELTSKGYVPEVDGLIRHADANKTQREMFLKACEYLSSVGLDTLGGIKMPELSRIGQYLKVGRNPDPVDSFIQHMLLLLFPLSTEHKILTANERTELGKIFFEFHNHHKLAGNIAQSGAYMIDGMADQGVLKDLNRHRSFERFVPLWDNSVDMTQELDRNPENSFFLCEYLYNTGFESLRGEFSDRMTQVYDRIQKWHTTALKELGEDLAREFTRYLLPHAHATRYRFYASLDDLQYTINLRTRNGGHIAYRKHTYDWLRDLVVLDPFWKGLEKKLPKVDAESKEQFMDRS</sequence>
<dbReference type="InterPro" id="IPR036098">
    <property type="entry name" value="Thymidylate_synthase_ThyX_sf"/>
</dbReference>
<dbReference type="GO" id="GO:0032259">
    <property type="term" value="P:methylation"/>
    <property type="evidence" value="ECO:0007669"/>
    <property type="project" value="UniProtKB-KW"/>
</dbReference>
<dbReference type="Gene3D" id="3.30.1360.170">
    <property type="match status" value="2"/>
</dbReference>
<dbReference type="EMBL" id="JAGQLN010000017">
    <property type="protein sequence ID" value="MCA9377095.1"/>
    <property type="molecule type" value="Genomic_DNA"/>
</dbReference>
<reference evidence="1" key="2">
    <citation type="journal article" date="2021" name="Microbiome">
        <title>Successional dynamics and alternative stable states in a saline activated sludge microbial community over 9 years.</title>
        <authorList>
            <person name="Wang Y."/>
            <person name="Ye J."/>
            <person name="Ju F."/>
            <person name="Liu L."/>
            <person name="Boyd J.A."/>
            <person name="Deng Y."/>
            <person name="Parks D.H."/>
            <person name="Jiang X."/>
            <person name="Yin X."/>
            <person name="Woodcroft B.J."/>
            <person name="Tyson G.W."/>
            <person name="Hugenholtz P."/>
            <person name="Polz M.F."/>
            <person name="Zhang T."/>
        </authorList>
    </citation>
    <scope>NUCLEOTIDE SEQUENCE</scope>
    <source>
        <strain evidence="1">HKST-UBA17</strain>
    </source>
</reference>
<evidence type="ECO:0000313" key="2">
    <source>
        <dbReference type="Proteomes" id="UP000741282"/>
    </source>
</evidence>
<organism evidence="1 2">
    <name type="scientific">Candidatus Dojkabacteria bacterium</name>
    <dbReference type="NCBI Taxonomy" id="2099670"/>
    <lineage>
        <taxon>Bacteria</taxon>
        <taxon>Candidatus Dojkabacteria</taxon>
    </lineage>
</organism>
<dbReference type="GO" id="GO:0050797">
    <property type="term" value="F:thymidylate synthase (FAD) activity"/>
    <property type="evidence" value="ECO:0007669"/>
    <property type="project" value="UniProtKB-EC"/>
</dbReference>
<protein>
    <submittedName>
        <fullName evidence="1">FAD-dependent thymidylate synthase</fullName>
        <ecNumber evidence="1">2.1.1.148</ecNumber>
    </submittedName>
</protein>
<keyword evidence="1" id="KW-0808">Transferase</keyword>
<dbReference type="GO" id="GO:0050660">
    <property type="term" value="F:flavin adenine dinucleotide binding"/>
    <property type="evidence" value="ECO:0007669"/>
    <property type="project" value="InterPro"/>
</dbReference>
<dbReference type="InterPro" id="IPR003669">
    <property type="entry name" value="Thymidylate_synthase_ThyX"/>
</dbReference>
<accession>A0A955I124</accession>
<reference evidence="1" key="1">
    <citation type="submission" date="2020-04" db="EMBL/GenBank/DDBJ databases">
        <authorList>
            <person name="Zhang T."/>
        </authorList>
    </citation>
    <scope>NUCLEOTIDE SEQUENCE</scope>
    <source>
        <strain evidence="1">HKST-UBA17</strain>
    </source>
</reference>
<dbReference type="PROSITE" id="PS51331">
    <property type="entry name" value="THYX"/>
    <property type="match status" value="1"/>
</dbReference>
<gene>
    <name evidence="1" type="ORF">KC685_04205</name>
</gene>
<comment type="caution">
    <text evidence="1">The sequence shown here is derived from an EMBL/GenBank/DDBJ whole genome shotgun (WGS) entry which is preliminary data.</text>
</comment>
<proteinExistence type="predicted"/>
<dbReference type="SUPFAM" id="SSF69796">
    <property type="entry name" value="Thymidylate synthase-complementing protein Thy1"/>
    <property type="match status" value="2"/>
</dbReference>
<dbReference type="AlphaFoldDB" id="A0A955I124"/>
<name>A0A955I124_9BACT</name>
<dbReference type="Pfam" id="PF02511">
    <property type="entry name" value="Thy1"/>
    <property type="match status" value="1"/>
</dbReference>
<dbReference type="Proteomes" id="UP000741282">
    <property type="component" value="Unassembled WGS sequence"/>
</dbReference>